<dbReference type="OrthoDB" id="25887at2759"/>
<keyword evidence="5" id="KW-1185">Reference proteome</keyword>
<dbReference type="PROSITE" id="PS50033">
    <property type="entry name" value="UBX"/>
    <property type="match status" value="1"/>
</dbReference>
<dbReference type="PROSITE" id="PS51399">
    <property type="entry name" value="SEP"/>
    <property type="match status" value="1"/>
</dbReference>
<dbReference type="GO" id="GO:0061025">
    <property type="term" value="P:membrane fusion"/>
    <property type="evidence" value="ECO:0007669"/>
    <property type="project" value="TreeGrafter"/>
</dbReference>
<dbReference type="CDD" id="cd01770">
    <property type="entry name" value="UBX_UBXN2"/>
    <property type="match status" value="1"/>
</dbReference>
<gene>
    <name evidence="4" type="primary">SHP1</name>
    <name evidence="4" type="ORF">IWW39_003962</name>
</gene>
<dbReference type="PANTHER" id="PTHR23333:SF20">
    <property type="entry name" value="NSFL1 COFACTOR P47"/>
    <property type="match status" value="1"/>
</dbReference>
<dbReference type="GO" id="GO:0043161">
    <property type="term" value="P:proteasome-mediated ubiquitin-dependent protein catabolic process"/>
    <property type="evidence" value="ECO:0007669"/>
    <property type="project" value="TreeGrafter"/>
</dbReference>
<feature type="domain" description="UBX" evidence="2">
    <location>
        <begin position="352"/>
        <end position="429"/>
    </location>
</feature>
<dbReference type="InterPro" id="IPR009060">
    <property type="entry name" value="UBA-like_sf"/>
</dbReference>
<dbReference type="GO" id="GO:0007030">
    <property type="term" value="P:Golgi organization"/>
    <property type="evidence" value="ECO:0007669"/>
    <property type="project" value="TreeGrafter"/>
</dbReference>
<dbReference type="Pfam" id="PF08059">
    <property type="entry name" value="SEP"/>
    <property type="match status" value="1"/>
</dbReference>
<dbReference type="GO" id="GO:0000045">
    <property type="term" value="P:autophagosome assembly"/>
    <property type="evidence" value="ECO:0007669"/>
    <property type="project" value="TreeGrafter"/>
</dbReference>
<dbReference type="InterPro" id="IPR012989">
    <property type="entry name" value="SEP_domain"/>
</dbReference>
<dbReference type="Pfam" id="PF14555">
    <property type="entry name" value="UBA_4"/>
    <property type="match status" value="1"/>
</dbReference>
<dbReference type="GO" id="GO:0031468">
    <property type="term" value="P:nuclear membrane reassembly"/>
    <property type="evidence" value="ECO:0007669"/>
    <property type="project" value="TreeGrafter"/>
</dbReference>
<dbReference type="SUPFAM" id="SSF102848">
    <property type="entry name" value="NSFL1 (p97 ATPase) cofactor p47, SEP domain"/>
    <property type="match status" value="1"/>
</dbReference>
<dbReference type="InterPro" id="IPR001012">
    <property type="entry name" value="UBX_dom"/>
</dbReference>
<dbReference type="InterPro" id="IPR029071">
    <property type="entry name" value="Ubiquitin-like_domsf"/>
</dbReference>
<dbReference type="Gene3D" id="3.10.20.90">
    <property type="entry name" value="Phosphatidylinositol 3-kinase Catalytic Subunit, Chain A, domain 1"/>
    <property type="match status" value="1"/>
</dbReference>
<dbReference type="Gene3D" id="3.30.420.210">
    <property type="entry name" value="SEP domain"/>
    <property type="match status" value="1"/>
</dbReference>
<dbReference type="InterPro" id="IPR036241">
    <property type="entry name" value="NSFL1C_SEP_dom_sf"/>
</dbReference>
<dbReference type="AlphaFoldDB" id="A0A9W8GCV0"/>
<dbReference type="Pfam" id="PF00789">
    <property type="entry name" value="UBX"/>
    <property type="match status" value="1"/>
</dbReference>
<dbReference type="SMART" id="SM00553">
    <property type="entry name" value="SEP"/>
    <property type="match status" value="1"/>
</dbReference>
<feature type="region of interest" description="Disordered" evidence="1">
    <location>
        <begin position="119"/>
        <end position="164"/>
    </location>
</feature>
<sequence length="431" mass="45201">MNDSAAQHQLIQSWLAVNPGTEDQARFYLEANNWDLNAALSNFYEEPPLSEGLPQQHQGDLALPLDPNHIPTVYGSSRQPMAAPVVSAGPVNAAAAVPQASLVSPASVPRRRYGTGARIATLSSLGSQDDGGDSDSDSQEWYAGGERSGMAIKPPTKDADEPEGGSLVDRILRRAAEGGAAPGPGNGHAESGPSRPRTFAGRGRMLGNPGSSVGGTTMGDAADSSGSELSDAGDSDEVAVRELTFWRNGFSLGDGPLFNTEDPVNRQNLEAILQGRAPLDILNVRPGQQVEMKVTNRRDEDYVPPAQPPAQPFSGHGHRLGGISSAVTSSSASSASASRSQAEAGRPISLDQSQPVVQVQIRLADGTRLVARVNASHTVGDLRAFVLSERPEAGQRPFAFKSIMPPKVLSDDSTTIAQASIANAAIAQYFI</sequence>
<dbReference type="FunFam" id="3.30.420.210:FF:000002">
    <property type="entry name" value="UBX domain-containing protein 1"/>
    <property type="match status" value="1"/>
</dbReference>
<dbReference type="PANTHER" id="PTHR23333">
    <property type="entry name" value="UBX DOMAIN CONTAINING PROTEIN"/>
    <property type="match status" value="1"/>
</dbReference>
<dbReference type="Gene3D" id="1.10.8.10">
    <property type="entry name" value="DNA helicase RuvA subunit, C-terminal domain"/>
    <property type="match status" value="1"/>
</dbReference>
<feature type="region of interest" description="Disordered" evidence="1">
    <location>
        <begin position="300"/>
        <end position="349"/>
    </location>
</feature>
<dbReference type="EMBL" id="JANBTX010000129">
    <property type="protein sequence ID" value="KAJ2685928.1"/>
    <property type="molecule type" value="Genomic_DNA"/>
</dbReference>
<feature type="region of interest" description="Disordered" evidence="1">
    <location>
        <begin position="177"/>
        <end position="235"/>
    </location>
</feature>
<name>A0A9W8GCV0_9FUNG</name>
<evidence type="ECO:0000313" key="4">
    <source>
        <dbReference type="EMBL" id="KAJ2685928.1"/>
    </source>
</evidence>
<accession>A0A9W8GCV0</accession>
<feature type="compositionally biased region" description="Low complexity" evidence="1">
    <location>
        <begin position="324"/>
        <end position="344"/>
    </location>
</feature>
<evidence type="ECO:0000313" key="5">
    <source>
        <dbReference type="Proteomes" id="UP001151516"/>
    </source>
</evidence>
<dbReference type="SMART" id="SM00166">
    <property type="entry name" value="UBX"/>
    <property type="match status" value="1"/>
</dbReference>
<dbReference type="Proteomes" id="UP001151516">
    <property type="component" value="Unassembled WGS sequence"/>
</dbReference>
<dbReference type="GO" id="GO:0043130">
    <property type="term" value="F:ubiquitin binding"/>
    <property type="evidence" value="ECO:0007669"/>
    <property type="project" value="TreeGrafter"/>
</dbReference>
<dbReference type="GO" id="GO:0005829">
    <property type="term" value="C:cytosol"/>
    <property type="evidence" value="ECO:0007669"/>
    <property type="project" value="TreeGrafter"/>
</dbReference>
<reference evidence="4" key="1">
    <citation type="submission" date="2022-07" db="EMBL/GenBank/DDBJ databases">
        <title>Phylogenomic reconstructions and comparative analyses of Kickxellomycotina fungi.</title>
        <authorList>
            <person name="Reynolds N.K."/>
            <person name="Stajich J.E."/>
            <person name="Barry K."/>
            <person name="Grigoriev I.V."/>
            <person name="Crous P."/>
            <person name="Smith M.E."/>
        </authorList>
    </citation>
    <scope>NUCLEOTIDE SEQUENCE</scope>
    <source>
        <strain evidence="4">CBS 109367</strain>
    </source>
</reference>
<evidence type="ECO:0000256" key="1">
    <source>
        <dbReference type="SAM" id="MobiDB-lite"/>
    </source>
</evidence>
<feature type="domain" description="SEP" evidence="3">
    <location>
        <begin position="238"/>
        <end position="303"/>
    </location>
</feature>
<evidence type="ECO:0000259" key="2">
    <source>
        <dbReference type="PROSITE" id="PS50033"/>
    </source>
</evidence>
<protein>
    <submittedName>
        <fullName evidence="4">Protein phosphatase regulator</fullName>
    </submittedName>
</protein>
<dbReference type="GO" id="GO:0005634">
    <property type="term" value="C:nucleus"/>
    <property type="evidence" value="ECO:0007669"/>
    <property type="project" value="TreeGrafter"/>
</dbReference>
<evidence type="ECO:0000259" key="3">
    <source>
        <dbReference type="PROSITE" id="PS51399"/>
    </source>
</evidence>
<proteinExistence type="predicted"/>
<dbReference type="SUPFAM" id="SSF46934">
    <property type="entry name" value="UBA-like"/>
    <property type="match status" value="1"/>
</dbReference>
<dbReference type="SUPFAM" id="SSF54236">
    <property type="entry name" value="Ubiquitin-like"/>
    <property type="match status" value="1"/>
</dbReference>
<dbReference type="CDD" id="cd14348">
    <property type="entry name" value="UBA_p47"/>
    <property type="match status" value="1"/>
</dbReference>
<comment type="caution">
    <text evidence="4">The sequence shown here is derived from an EMBL/GenBank/DDBJ whole genome shotgun (WGS) entry which is preliminary data.</text>
</comment>
<organism evidence="4 5">
    <name type="scientific">Coemansia spiralis</name>
    <dbReference type="NCBI Taxonomy" id="417178"/>
    <lineage>
        <taxon>Eukaryota</taxon>
        <taxon>Fungi</taxon>
        <taxon>Fungi incertae sedis</taxon>
        <taxon>Zoopagomycota</taxon>
        <taxon>Kickxellomycotina</taxon>
        <taxon>Kickxellomycetes</taxon>
        <taxon>Kickxellales</taxon>
        <taxon>Kickxellaceae</taxon>
        <taxon>Coemansia</taxon>
    </lineage>
</organism>